<organism evidence="2 3">
    <name type="scientific">Sphingobacterium faecale</name>
    <dbReference type="NCBI Taxonomy" id="2803775"/>
    <lineage>
        <taxon>Bacteria</taxon>
        <taxon>Pseudomonadati</taxon>
        <taxon>Bacteroidota</taxon>
        <taxon>Sphingobacteriia</taxon>
        <taxon>Sphingobacteriales</taxon>
        <taxon>Sphingobacteriaceae</taxon>
        <taxon>Sphingobacterium</taxon>
    </lineage>
</organism>
<evidence type="ECO:0000256" key="1">
    <source>
        <dbReference type="SAM" id="Phobius"/>
    </source>
</evidence>
<keyword evidence="1" id="KW-0472">Membrane</keyword>
<evidence type="ECO:0000313" key="3">
    <source>
        <dbReference type="Proteomes" id="UP000625283"/>
    </source>
</evidence>
<feature type="transmembrane region" description="Helical" evidence="1">
    <location>
        <begin position="35"/>
        <end position="56"/>
    </location>
</feature>
<sequence length="64" mass="7461">MKELFLRNWTFMRIFRIALGLVVAIQGWYSNEWIFIVLGLIFAIISFLNLGCSAYGGGHCNYRR</sequence>
<reference evidence="2 3" key="1">
    <citation type="submission" date="2021-01" db="EMBL/GenBank/DDBJ databases">
        <title>C459-1 draft genome sequence.</title>
        <authorList>
            <person name="Zhang X.-F."/>
        </authorList>
    </citation>
    <scope>NUCLEOTIDE SEQUENCE [LARGE SCALE GENOMIC DNA]</scope>
    <source>
        <strain evidence="3">C459-1</strain>
    </source>
</reference>
<evidence type="ECO:0008006" key="4">
    <source>
        <dbReference type="Google" id="ProtNLM"/>
    </source>
</evidence>
<evidence type="ECO:0000313" key="2">
    <source>
        <dbReference type="EMBL" id="MBL1409148.1"/>
    </source>
</evidence>
<keyword evidence="1" id="KW-1133">Transmembrane helix</keyword>
<keyword evidence="1" id="KW-0812">Transmembrane</keyword>
<dbReference type="Proteomes" id="UP000625283">
    <property type="component" value="Unassembled WGS sequence"/>
</dbReference>
<keyword evidence="3" id="KW-1185">Reference proteome</keyword>
<gene>
    <name evidence="2" type="ORF">JKG61_10330</name>
</gene>
<accession>A0ABS1R383</accession>
<name>A0ABS1R383_9SPHI</name>
<comment type="caution">
    <text evidence="2">The sequence shown here is derived from an EMBL/GenBank/DDBJ whole genome shotgun (WGS) entry which is preliminary data.</text>
</comment>
<protein>
    <recommendedName>
        <fullName evidence="4">DUF2892 domain-containing protein</fullName>
    </recommendedName>
</protein>
<feature type="transmembrane region" description="Helical" evidence="1">
    <location>
        <begin position="12"/>
        <end position="29"/>
    </location>
</feature>
<dbReference type="RefSeq" id="WP_202102905.1">
    <property type="nucleotide sequence ID" value="NZ_JAERTY010000005.1"/>
</dbReference>
<dbReference type="EMBL" id="JAERTY010000005">
    <property type="protein sequence ID" value="MBL1409148.1"/>
    <property type="molecule type" value="Genomic_DNA"/>
</dbReference>
<proteinExistence type="predicted"/>